<dbReference type="InterPro" id="IPR050109">
    <property type="entry name" value="HTH-type_TetR-like_transc_reg"/>
</dbReference>
<keyword evidence="5" id="KW-1185">Reference proteome</keyword>
<dbReference type="Gene3D" id="1.10.10.60">
    <property type="entry name" value="Homeodomain-like"/>
    <property type="match status" value="1"/>
</dbReference>
<evidence type="ECO:0000313" key="5">
    <source>
        <dbReference type="Proteomes" id="UP000292544"/>
    </source>
</evidence>
<organism evidence="4 5">
    <name type="scientific">Corallincola spongiicola</name>
    <dbReference type="NCBI Taxonomy" id="2520508"/>
    <lineage>
        <taxon>Bacteria</taxon>
        <taxon>Pseudomonadati</taxon>
        <taxon>Pseudomonadota</taxon>
        <taxon>Gammaproteobacteria</taxon>
        <taxon>Alteromonadales</taxon>
        <taxon>Psychromonadaceae</taxon>
        <taxon>Corallincola</taxon>
    </lineage>
</organism>
<dbReference type="Pfam" id="PF00440">
    <property type="entry name" value="TetR_N"/>
    <property type="match status" value="1"/>
</dbReference>
<sequence length="206" mass="23637">MTRKPLLKNSERILSDIIAASRLEFFVRGFEHANINRICQQASVSKRTLYRYFESKNVLFHVILEQELQNASRLPDYDYEPSQPLRDQLVAATYNEVQVLAQPSCLPFLRILMMELLSHPTEPNLFLIKTRASQSLIRWVSDAISDRALKPVETSVVLNFYQALFNGMFVWPNLIQQSVAPLQADLTAKVDAVVDVFLCQYATTKN</sequence>
<proteinExistence type="predicted"/>
<accession>A0ABY1WUC9</accession>
<dbReference type="Pfam" id="PF14246">
    <property type="entry name" value="TetR_C_7"/>
    <property type="match status" value="1"/>
</dbReference>
<protein>
    <submittedName>
        <fullName evidence="4">TetR/AcrR family transcriptional regulator</fullName>
    </submittedName>
</protein>
<dbReference type="SUPFAM" id="SSF46689">
    <property type="entry name" value="Homeodomain-like"/>
    <property type="match status" value="1"/>
</dbReference>
<dbReference type="Proteomes" id="UP000292544">
    <property type="component" value="Unassembled WGS sequence"/>
</dbReference>
<dbReference type="PANTHER" id="PTHR30055:SF224">
    <property type="entry name" value="TRANSCRIPTIONAL REGULATOR TETR FAMILY"/>
    <property type="match status" value="1"/>
</dbReference>
<name>A0ABY1WUC9_9GAMM</name>
<gene>
    <name evidence="4" type="ORF">EXY25_03725</name>
</gene>
<evidence type="ECO:0000259" key="3">
    <source>
        <dbReference type="PROSITE" id="PS50977"/>
    </source>
</evidence>
<feature type="domain" description="HTH tetR-type" evidence="3">
    <location>
        <begin position="11"/>
        <end position="71"/>
    </location>
</feature>
<dbReference type="PRINTS" id="PR00455">
    <property type="entry name" value="HTHTETR"/>
</dbReference>
<dbReference type="InterPro" id="IPR039536">
    <property type="entry name" value="TetR_C_Proteobacteria"/>
</dbReference>
<evidence type="ECO:0000256" key="1">
    <source>
        <dbReference type="ARBA" id="ARBA00023125"/>
    </source>
</evidence>
<dbReference type="InterPro" id="IPR001647">
    <property type="entry name" value="HTH_TetR"/>
</dbReference>
<dbReference type="PROSITE" id="PS50977">
    <property type="entry name" value="HTH_TETR_2"/>
    <property type="match status" value="1"/>
</dbReference>
<evidence type="ECO:0000256" key="2">
    <source>
        <dbReference type="PROSITE-ProRule" id="PRU00335"/>
    </source>
</evidence>
<dbReference type="RefSeq" id="WP_130565755.1">
    <property type="nucleotide sequence ID" value="NZ_SHLY01000001.1"/>
</dbReference>
<evidence type="ECO:0000313" key="4">
    <source>
        <dbReference type="EMBL" id="TAA48350.1"/>
    </source>
</evidence>
<dbReference type="InterPro" id="IPR009057">
    <property type="entry name" value="Homeodomain-like_sf"/>
</dbReference>
<reference evidence="5" key="1">
    <citation type="submission" date="2019-02" db="EMBL/GenBank/DDBJ databases">
        <title>Draft genome sequence of Muricauda sp. 176CP4-71.</title>
        <authorList>
            <person name="Park J.-S."/>
        </authorList>
    </citation>
    <scope>NUCLEOTIDE SEQUENCE [LARGE SCALE GENOMIC DNA]</scope>
    <source>
        <strain evidence="5">176GS2-150</strain>
    </source>
</reference>
<dbReference type="Gene3D" id="1.10.357.10">
    <property type="entry name" value="Tetracycline Repressor, domain 2"/>
    <property type="match status" value="1"/>
</dbReference>
<keyword evidence="1 2" id="KW-0238">DNA-binding</keyword>
<feature type="DNA-binding region" description="H-T-H motif" evidence="2">
    <location>
        <begin position="34"/>
        <end position="53"/>
    </location>
</feature>
<dbReference type="EMBL" id="SHLY01000001">
    <property type="protein sequence ID" value="TAA48350.1"/>
    <property type="molecule type" value="Genomic_DNA"/>
</dbReference>
<dbReference type="PANTHER" id="PTHR30055">
    <property type="entry name" value="HTH-TYPE TRANSCRIPTIONAL REGULATOR RUTR"/>
    <property type="match status" value="1"/>
</dbReference>
<comment type="caution">
    <text evidence="4">The sequence shown here is derived from an EMBL/GenBank/DDBJ whole genome shotgun (WGS) entry which is preliminary data.</text>
</comment>